<name>A0A2A8Y1R1_BACCE</name>
<proteinExistence type="predicted"/>
<dbReference type="AlphaFoldDB" id="A0A2A8Y1R1"/>
<sequence>MNPKSKTKQLVAEIEGYDLLTGASVDKTTLQLERKWDDITFLMVKE</sequence>
<evidence type="ECO:0000313" key="2">
    <source>
        <dbReference type="Proteomes" id="UP000220226"/>
    </source>
</evidence>
<gene>
    <name evidence="1" type="ORF">CN290_17150</name>
</gene>
<accession>A0A2A8Y1R1</accession>
<dbReference type="EMBL" id="NTQT01000022">
    <property type="protein sequence ID" value="PFC73007.1"/>
    <property type="molecule type" value="Genomic_DNA"/>
</dbReference>
<comment type="caution">
    <text evidence="1">The sequence shown here is derived from an EMBL/GenBank/DDBJ whole genome shotgun (WGS) entry which is preliminary data.</text>
</comment>
<reference evidence="1 2" key="1">
    <citation type="submission" date="2017-09" db="EMBL/GenBank/DDBJ databases">
        <title>Large-scale bioinformatics analysis of Bacillus genomes uncovers conserved roles of natural products in bacterial physiology.</title>
        <authorList>
            <consortium name="Agbiome Team Llc"/>
            <person name="Bleich R.M."/>
            <person name="Grubbs K.J."/>
            <person name="Santa Maria K.C."/>
            <person name="Allen S.E."/>
            <person name="Farag S."/>
            <person name="Shank E.A."/>
            <person name="Bowers A."/>
        </authorList>
    </citation>
    <scope>NUCLEOTIDE SEQUENCE [LARGE SCALE GENOMIC DNA]</scope>
    <source>
        <strain evidence="1 2">AFS025165</strain>
    </source>
</reference>
<dbReference type="Proteomes" id="UP000220226">
    <property type="component" value="Unassembled WGS sequence"/>
</dbReference>
<evidence type="ECO:0000313" key="1">
    <source>
        <dbReference type="EMBL" id="PFC73007.1"/>
    </source>
</evidence>
<protein>
    <submittedName>
        <fullName evidence="1">Uncharacterized protein</fullName>
    </submittedName>
</protein>
<organism evidence="1 2">
    <name type="scientific">Bacillus cereus</name>
    <dbReference type="NCBI Taxonomy" id="1396"/>
    <lineage>
        <taxon>Bacteria</taxon>
        <taxon>Bacillati</taxon>
        <taxon>Bacillota</taxon>
        <taxon>Bacilli</taxon>
        <taxon>Bacillales</taxon>
        <taxon>Bacillaceae</taxon>
        <taxon>Bacillus</taxon>
        <taxon>Bacillus cereus group</taxon>
    </lineage>
</organism>